<keyword evidence="5 7" id="KW-0472">Membrane</keyword>
<dbReference type="GO" id="GO:0016020">
    <property type="term" value="C:membrane"/>
    <property type="evidence" value="ECO:0007669"/>
    <property type="project" value="UniProtKB-SubCell"/>
</dbReference>
<evidence type="ECO:0000256" key="6">
    <source>
        <dbReference type="ARBA" id="ARBA00024338"/>
    </source>
</evidence>
<feature type="transmembrane region" description="Helical" evidence="7">
    <location>
        <begin position="133"/>
        <end position="151"/>
    </location>
</feature>
<dbReference type="InterPro" id="IPR020846">
    <property type="entry name" value="MFS_dom"/>
</dbReference>
<dbReference type="InterPro" id="IPR011701">
    <property type="entry name" value="MFS"/>
</dbReference>
<comment type="similarity">
    <text evidence="6">Belongs to the major facilitator superfamily. Spinster (TC 2.A.1.49) family.</text>
</comment>
<dbReference type="Pfam" id="PF07690">
    <property type="entry name" value="MFS_1"/>
    <property type="match status" value="1"/>
</dbReference>
<dbReference type="InterPro" id="IPR044770">
    <property type="entry name" value="MFS_spinster-like"/>
</dbReference>
<dbReference type="GO" id="GO:0022857">
    <property type="term" value="F:transmembrane transporter activity"/>
    <property type="evidence" value="ECO:0007669"/>
    <property type="project" value="InterPro"/>
</dbReference>
<keyword evidence="4 7" id="KW-1133">Transmembrane helix</keyword>
<feature type="transmembrane region" description="Helical" evidence="7">
    <location>
        <begin position="477"/>
        <end position="499"/>
    </location>
</feature>
<evidence type="ECO:0000313" key="9">
    <source>
        <dbReference type="EMBL" id="KAK1932731.1"/>
    </source>
</evidence>
<feature type="transmembrane region" description="Helical" evidence="7">
    <location>
        <begin position="105"/>
        <end position="126"/>
    </location>
</feature>
<proteinExistence type="inferred from homology"/>
<dbReference type="AlphaFoldDB" id="A0AAD9G6H7"/>
<feature type="transmembrane region" description="Helical" evidence="7">
    <location>
        <begin position="511"/>
        <end position="535"/>
    </location>
</feature>
<evidence type="ECO:0000259" key="8">
    <source>
        <dbReference type="PROSITE" id="PS50850"/>
    </source>
</evidence>
<evidence type="ECO:0000256" key="3">
    <source>
        <dbReference type="ARBA" id="ARBA00022692"/>
    </source>
</evidence>
<dbReference type="EMBL" id="JAHBMH010000073">
    <property type="protein sequence ID" value="KAK1932731.1"/>
    <property type="molecule type" value="Genomic_DNA"/>
</dbReference>
<feature type="transmembrane region" description="Helical" evidence="7">
    <location>
        <begin position="192"/>
        <end position="214"/>
    </location>
</feature>
<keyword evidence="2" id="KW-0813">Transport</keyword>
<protein>
    <submittedName>
        <fullName evidence="9">Transporter, major facilitator family</fullName>
    </submittedName>
</protein>
<dbReference type="Proteomes" id="UP001195914">
    <property type="component" value="Unassembled WGS sequence"/>
</dbReference>
<dbReference type="PANTHER" id="PTHR23505:SF9">
    <property type="entry name" value="PROTEIN, PUTATIVE-RELATED"/>
    <property type="match status" value="1"/>
</dbReference>
<name>A0AAD9G6H7_BABDI</name>
<evidence type="ECO:0000256" key="5">
    <source>
        <dbReference type="ARBA" id="ARBA00023136"/>
    </source>
</evidence>
<comment type="subcellular location">
    <subcellularLocation>
        <location evidence="1">Membrane</location>
        <topology evidence="1">Multi-pass membrane protein</topology>
    </subcellularLocation>
</comment>
<dbReference type="PANTHER" id="PTHR23505">
    <property type="entry name" value="SPINSTER"/>
    <property type="match status" value="1"/>
</dbReference>
<evidence type="ECO:0000256" key="2">
    <source>
        <dbReference type="ARBA" id="ARBA00022448"/>
    </source>
</evidence>
<evidence type="ECO:0000256" key="4">
    <source>
        <dbReference type="ARBA" id="ARBA00022989"/>
    </source>
</evidence>
<feature type="transmembrane region" description="Helical" evidence="7">
    <location>
        <begin position="157"/>
        <end position="180"/>
    </location>
</feature>
<gene>
    <name evidence="9" type="ORF">X943_000547</name>
</gene>
<keyword evidence="3 7" id="KW-0812">Transmembrane</keyword>
<dbReference type="InterPro" id="IPR036259">
    <property type="entry name" value="MFS_trans_sf"/>
</dbReference>
<reference evidence="9" key="1">
    <citation type="journal article" date="2014" name="Nucleic Acids Res.">
        <title>The evolutionary dynamics of variant antigen genes in Babesia reveal a history of genomic innovation underlying host-parasite interaction.</title>
        <authorList>
            <person name="Jackson A.P."/>
            <person name="Otto T.D."/>
            <person name="Darby A."/>
            <person name="Ramaprasad A."/>
            <person name="Xia D."/>
            <person name="Echaide I.E."/>
            <person name="Farber M."/>
            <person name="Gahlot S."/>
            <person name="Gamble J."/>
            <person name="Gupta D."/>
            <person name="Gupta Y."/>
            <person name="Jackson L."/>
            <person name="Malandrin L."/>
            <person name="Malas T.B."/>
            <person name="Moussa E."/>
            <person name="Nair M."/>
            <person name="Reid A.J."/>
            <person name="Sanders M."/>
            <person name="Sharma J."/>
            <person name="Tracey A."/>
            <person name="Quail M.A."/>
            <person name="Weir W."/>
            <person name="Wastling J.M."/>
            <person name="Hall N."/>
            <person name="Willadsen P."/>
            <person name="Lingelbach K."/>
            <person name="Shiels B."/>
            <person name="Tait A."/>
            <person name="Berriman M."/>
            <person name="Allred D.R."/>
            <person name="Pain A."/>
        </authorList>
    </citation>
    <scope>NUCLEOTIDE SEQUENCE</scope>
    <source>
        <strain evidence="9">1802A</strain>
    </source>
</reference>
<sequence length="578" mass="63947">MVLVFDMSIPEVDGCGLLRSMPDGVDVGVIKPGEESSHSEVLVEEDCKMLAVTHDDNYAESLRKRMRIFVLMSLLECFVNYDIGAMAVMINWIQGPYGFSTTDLGIMGALPYVGLILLSPIIGGIFTFFKARWLIAIGLMFNFLSLVFFALSQNKAMFYISRFLVGATQAFFIIYAPVWVGCFAPERSKNRWMGIIQGSIAVGFIIGYAVTALFHSVGSEGWRYSLITQAGILAVLIYFFCLVPSEYINLPCTSEAKSAAQTLKTSQCAMKDSTSNCGHCEKTSDAMEHVDLPEEIPTRSSLRHIDRHQSIYASRGSCFGRINTDISALPSFSMNACYYDWCRHSNSFILEHPNESPPSDVTLTICKSFCIILKNPYFCFSTVAVSVLFYILTAIQFWTTKVTMAMFDVSPSLIYALFIATSTTAPVTGVFIGSYFIDRLTAKYPRSPLNIDLVIISWAIIALLSGISAVLWQNLYNLVFCVWVILFFGGCMLPPLTLITINTIPQKLQPMASSICMCVYHIFGYIGGTVVPGIVVDITMADNSALYATYLPAALGMVAAFGNAIARYRERKHDPNAI</sequence>
<feature type="transmembrane region" description="Helical" evidence="7">
    <location>
        <begin position="413"/>
        <end position="437"/>
    </location>
</feature>
<feature type="transmembrane region" description="Helical" evidence="7">
    <location>
        <begin position="547"/>
        <end position="566"/>
    </location>
</feature>
<accession>A0AAD9G6H7</accession>
<dbReference type="CDD" id="cd06174">
    <property type="entry name" value="MFS"/>
    <property type="match status" value="1"/>
</dbReference>
<reference evidence="9" key="2">
    <citation type="submission" date="2021-05" db="EMBL/GenBank/DDBJ databases">
        <authorList>
            <person name="Pain A."/>
        </authorList>
    </citation>
    <scope>NUCLEOTIDE SEQUENCE</scope>
    <source>
        <strain evidence="9">1802A</strain>
    </source>
</reference>
<feature type="transmembrane region" description="Helical" evidence="7">
    <location>
        <begin position="449"/>
        <end position="471"/>
    </location>
</feature>
<feature type="transmembrane region" description="Helical" evidence="7">
    <location>
        <begin position="377"/>
        <end position="398"/>
    </location>
</feature>
<evidence type="ECO:0000313" key="10">
    <source>
        <dbReference type="Proteomes" id="UP001195914"/>
    </source>
</evidence>
<feature type="transmembrane region" description="Helical" evidence="7">
    <location>
        <begin position="68"/>
        <end position="93"/>
    </location>
</feature>
<feature type="transmembrane region" description="Helical" evidence="7">
    <location>
        <begin position="226"/>
        <end position="243"/>
    </location>
</feature>
<evidence type="ECO:0000256" key="1">
    <source>
        <dbReference type="ARBA" id="ARBA00004141"/>
    </source>
</evidence>
<keyword evidence="10" id="KW-1185">Reference proteome</keyword>
<evidence type="ECO:0000256" key="7">
    <source>
        <dbReference type="SAM" id="Phobius"/>
    </source>
</evidence>
<dbReference type="PROSITE" id="PS50850">
    <property type="entry name" value="MFS"/>
    <property type="match status" value="1"/>
</dbReference>
<comment type="caution">
    <text evidence="9">The sequence shown here is derived from an EMBL/GenBank/DDBJ whole genome shotgun (WGS) entry which is preliminary data.</text>
</comment>
<organism evidence="9 10">
    <name type="scientific">Babesia divergens</name>
    <dbReference type="NCBI Taxonomy" id="32595"/>
    <lineage>
        <taxon>Eukaryota</taxon>
        <taxon>Sar</taxon>
        <taxon>Alveolata</taxon>
        <taxon>Apicomplexa</taxon>
        <taxon>Aconoidasida</taxon>
        <taxon>Piroplasmida</taxon>
        <taxon>Babesiidae</taxon>
        <taxon>Babesia</taxon>
    </lineage>
</organism>
<dbReference type="Gene3D" id="1.20.1250.20">
    <property type="entry name" value="MFS general substrate transporter like domains"/>
    <property type="match status" value="1"/>
</dbReference>
<dbReference type="SUPFAM" id="SSF103473">
    <property type="entry name" value="MFS general substrate transporter"/>
    <property type="match status" value="1"/>
</dbReference>
<feature type="domain" description="Major facilitator superfamily (MFS) profile" evidence="8">
    <location>
        <begin position="68"/>
        <end position="571"/>
    </location>
</feature>